<evidence type="ECO:0000256" key="1">
    <source>
        <dbReference type="SAM" id="MobiDB-lite"/>
    </source>
</evidence>
<organism evidence="3 4">
    <name type="scientific">Metschnikowia bicuspidata</name>
    <dbReference type="NCBI Taxonomy" id="27322"/>
    <lineage>
        <taxon>Eukaryota</taxon>
        <taxon>Fungi</taxon>
        <taxon>Dikarya</taxon>
        <taxon>Ascomycota</taxon>
        <taxon>Saccharomycotina</taxon>
        <taxon>Pichiomycetes</taxon>
        <taxon>Metschnikowiaceae</taxon>
        <taxon>Metschnikowia</taxon>
    </lineage>
</organism>
<dbReference type="AlphaFoldDB" id="A0A4P9ZF71"/>
<keyword evidence="2" id="KW-0472">Membrane</keyword>
<reference evidence="4" key="1">
    <citation type="journal article" date="2018" name="Nat. Microbiol.">
        <title>Leveraging single-cell genomics to expand the fungal tree of life.</title>
        <authorList>
            <person name="Ahrendt S.R."/>
            <person name="Quandt C.A."/>
            <person name="Ciobanu D."/>
            <person name="Clum A."/>
            <person name="Salamov A."/>
            <person name="Andreopoulos B."/>
            <person name="Cheng J.F."/>
            <person name="Woyke T."/>
            <person name="Pelin A."/>
            <person name="Henrissat B."/>
            <person name="Reynolds N.K."/>
            <person name="Benny G.L."/>
            <person name="Smith M.E."/>
            <person name="James T.Y."/>
            <person name="Grigoriev I.V."/>
        </authorList>
    </citation>
    <scope>NUCLEOTIDE SEQUENCE [LARGE SCALE GENOMIC DNA]</scope>
    <source>
        <strain evidence="4">Baker2002</strain>
    </source>
</reference>
<feature type="transmembrane region" description="Helical" evidence="2">
    <location>
        <begin position="6"/>
        <end position="24"/>
    </location>
</feature>
<keyword evidence="2" id="KW-0812">Transmembrane</keyword>
<feature type="region of interest" description="Disordered" evidence="1">
    <location>
        <begin position="83"/>
        <end position="107"/>
    </location>
</feature>
<evidence type="ECO:0000313" key="4">
    <source>
        <dbReference type="Proteomes" id="UP000268321"/>
    </source>
</evidence>
<dbReference type="InterPro" id="IPR050307">
    <property type="entry name" value="Sterol_Desaturase_Related"/>
</dbReference>
<name>A0A4P9ZF71_9ASCO</name>
<evidence type="ECO:0000256" key="2">
    <source>
        <dbReference type="SAM" id="Phobius"/>
    </source>
</evidence>
<sequence length="107" mass="12297">MARDFVSLNLPVLHLFAITCWIVLRLFQAVDSHSGYDFPWSLQHFSPFWTGAAHHDLHHHFIGNYSSSFRLLDLFLGTESGPKGKYHREQESSPSGNCCKEGHLRRT</sequence>
<proteinExistence type="predicted"/>
<keyword evidence="2" id="KW-1133">Transmembrane helix</keyword>
<dbReference type="OrthoDB" id="1658724at2759"/>
<dbReference type="PANTHER" id="PTHR11863">
    <property type="entry name" value="STEROL DESATURASE"/>
    <property type="match status" value="1"/>
</dbReference>
<accession>A0A4P9ZF71</accession>
<dbReference type="Proteomes" id="UP000268321">
    <property type="component" value="Unassembled WGS sequence"/>
</dbReference>
<evidence type="ECO:0000313" key="3">
    <source>
        <dbReference type="EMBL" id="RKP31687.1"/>
    </source>
</evidence>
<dbReference type="EMBL" id="ML004438">
    <property type="protein sequence ID" value="RKP31687.1"/>
    <property type="molecule type" value="Genomic_DNA"/>
</dbReference>
<protein>
    <submittedName>
        <fullName evidence="3">Uncharacterized protein</fullName>
    </submittedName>
</protein>
<keyword evidence="4" id="KW-1185">Reference proteome</keyword>
<gene>
    <name evidence="3" type="ORF">METBISCDRAFT_22136</name>
</gene>